<dbReference type="InterPro" id="IPR011059">
    <property type="entry name" value="Metal-dep_hydrolase_composite"/>
</dbReference>
<evidence type="ECO:0000259" key="3">
    <source>
        <dbReference type="Pfam" id="PF24890"/>
    </source>
</evidence>
<name>A0ABV9DUI4_9ACTN</name>
<gene>
    <name evidence="4" type="ORF">ACFO4E_07160</name>
</gene>
<feature type="domain" description="Amidohydrolase-related" evidence="2">
    <location>
        <begin position="54"/>
        <end position="406"/>
    </location>
</feature>
<dbReference type="PANTHER" id="PTHR43668">
    <property type="entry name" value="ALLANTOINASE"/>
    <property type="match status" value="1"/>
</dbReference>
<dbReference type="Proteomes" id="UP001595923">
    <property type="component" value="Unassembled WGS sequence"/>
</dbReference>
<reference evidence="5" key="1">
    <citation type="journal article" date="2019" name="Int. J. Syst. Evol. Microbiol.">
        <title>The Global Catalogue of Microorganisms (GCM) 10K type strain sequencing project: providing services to taxonomists for standard genome sequencing and annotation.</title>
        <authorList>
            <consortium name="The Broad Institute Genomics Platform"/>
            <consortium name="The Broad Institute Genome Sequencing Center for Infectious Disease"/>
            <person name="Wu L."/>
            <person name="Ma J."/>
        </authorList>
    </citation>
    <scope>NUCLEOTIDE SEQUENCE [LARGE SCALE GENOMIC DNA]</scope>
    <source>
        <strain evidence="5">XZYJ18</strain>
    </source>
</reference>
<dbReference type="EMBL" id="JBHSFQ010000004">
    <property type="protein sequence ID" value="MFC4561630.1"/>
    <property type="molecule type" value="Genomic_DNA"/>
</dbReference>
<evidence type="ECO:0000313" key="4">
    <source>
        <dbReference type="EMBL" id="MFC4561630.1"/>
    </source>
</evidence>
<organism evidence="4 5">
    <name type="scientific">Nocardiopsis mangrovi</name>
    <dbReference type="NCBI Taxonomy" id="1179818"/>
    <lineage>
        <taxon>Bacteria</taxon>
        <taxon>Bacillati</taxon>
        <taxon>Actinomycetota</taxon>
        <taxon>Actinomycetes</taxon>
        <taxon>Streptosporangiales</taxon>
        <taxon>Nocardiopsidaceae</taxon>
        <taxon>Nocardiopsis</taxon>
    </lineage>
</organism>
<dbReference type="SUPFAM" id="SSF51556">
    <property type="entry name" value="Metallo-dependent hydrolases"/>
    <property type="match status" value="1"/>
</dbReference>
<dbReference type="Pfam" id="PF01979">
    <property type="entry name" value="Amidohydro_1"/>
    <property type="match status" value="1"/>
</dbReference>
<evidence type="ECO:0000313" key="5">
    <source>
        <dbReference type="Proteomes" id="UP001595923"/>
    </source>
</evidence>
<dbReference type="InterPro" id="IPR032466">
    <property type="entry name" value="Metal_Hydrolase"/>
</dbReference>
<dbReference type="Pfam" id="PF24890">
    <property type="entry name" value="ALN_composite"/>
    <property type="match status" value="1"/>
</dbReference>
<dbReference type="InterPro" id="IPR006680">
    <property type="entry name" value="Amidohydro-rel"/>
</dbReference>
<feature type="domain" description="Allantoinase composite" evidence="3">
    <location>
        <begin position="8"/>
        <end position="36"/>
    </location>
</feature>
<feature type="region of interest" description="Disordered" evidence="1">
    <location>
        <begin position="408"/>
        <end position="437"/>
    </location>
</feature>
<proteinExistence type="predicted"/>
<dbReference type="Gene3D" id="3.20.20.140">
    <property type="entry name" value="Metal-dependent hydrolases"/>
    <property type="match status" value="1"/>
</dbReference>
<dbReference type="InterPro" id="IPR050138">
    <property type="entry name" value="DHOase/Allantoinase_Hydrolase"/>
</dbReference>
<evidence type="ECO:0000259" key="2">
    <source>
        <dbReference type="Pfam" id="PF01979"/>
    </source>
</evidence>
<sequence>MPQYDSVIRSRRVVTPGGVRPGAVGIRGGRITAVADYDAPLTGGGETDLGPVALLPGCVDTDVAVQAPGQQLREGYARTSAAAVRGGVTTLVVTPAPARPAVTGVHALNGHVAAAADNGVHVAFLGGIGPHSTPADLADLRSAGVVGFHCSLSDGGAPDVGPVGDSRLRKAMVELAAMQVPLFVHAEDAGELSEPARAGNAALLVSRPPRAERRGLERIIAAARVTGARTHVAPFTAAECAAILAAAQAIGIPVTAQTCPHYLCLPAEQVPDASPAFGCRPPLRSSANRNALWSVLSDEGDSPITTIGSGHRPGTGVAAIAWLLPALWTAAARRGCGLDDIARWTAQAPAELVGLRRKGRIAPGHDADLVAFDPDAVQAVPEHGGGPYAGRRLTGRVAGTWVAGRTAFADPAGTGAEGAGRPGPNTADGGPLLPISG</sequence>
<keyword evidence="5" id="KW-1185">Reference proteome</keyword>
<evidence type="ECO:0000256" key="1">
    <source>
        <dbReference type="SAM" id="MobiDB-lite"/>
    </source>
</evidence>
<dbReference type="InterPro" id="IPR056854">
    <property type="entry name" value="ALN_composite"/>
</dbReference>
<protein>
    <submittedName>
        <fullName evidence="4">Amidohydrolase family protein</fullName>
    </submittedName>
</protein>
<dbReference type="PANTHER" id="PTHR43668:SF2">
    <property type="entry name" value="ALLANTOINASE"/>
    <property type="match status" value="1"/>
</dbReference>
<accession>A0ABV9DUI4</accession>
<comment type="caution">
    <text evidence="4">The sequence shown here is derived from an EMBL/GenBank/DDBJ whole genome shotgun (WGS) entry which is preliminary data.</text>
</comment>
<dbReference type="RefSeq" id="WP_378572237.1">
    <property type="nucleotide sequence ID" value="NZ_JBHSFQ010000004.1"/>
</dbReference>
<dbReference type="SUPFAM" id="SSF51338">
    <property type="entry name" value="Composite domain of metallo-dependent hydrolases"/>
    <property type="match status" value="1"/>
</dbReference>